<sequence>MTGSWPAGDRTWNSQPRGSGPCPCEVKLGHCRYGQRELAGEITAREEEKIKSNEVGEVENRIGEAATRHSNSASRGLYDCIL</sequence>
<proteinExistence type="predicted"/>
<dbReference type="Proteomes" id="UP000327013">
    <property type="component" value="Chromosome 8"/>
</dbReference>
<accession>A0A5N6RYM5</accession>
<evidence type="ECO:0000313" key="3">
    <source>
        <dbReference type="Proteomes" id="UP000327013"/>
    </source>
</evidence>
<organism evidence="2 3">
    <name type="scientific">Carpinus fangiana</name>
    <dbReference type="NCBI Taxonomy" id="176857"/>
    <lineage>
        <taxon>Eukaryota</taxon>
        <taxon>Viridiplantae</taxon>
        <taxon>Streptophyta</taxon>
        <taxon>Embryophyta</taxon>
        <taxon>Tracheophyta</taxon>
        <taxon>Spermatophyta</taxon>
        <taxon>Magnoliopsida</taxon>
        <taxon>eudicotyledons</taxon>
        <taxon>Gunneridae</taxon>
        <taxon>Pentapetalae</taxon>
        <taxon>rosids</taxon>
        <taxon>fabids</taxon>
        <taxon>Fagales</taxon>
        <taxon>Betulaceae</taxon>
        <taxon>Carpinus</taxon>
    </lineage>
</organism>
<evidence type="ECO:0000256" key="1">
    <source>
        <dbReference type="SAM" id="MobiDB-lite"/>
    </source>
</evidence>
<reference evidence="2 3" key="1">
    <citation type="submission" date="2019-06" db="EMBL/GenBank/DDBJ databases">
        <title>A chromosomal-level reference genome of Carpinus fangiana (Coryloideae, Betulaceae).</title>
        <authorList>
            <person name="Yang X."/>
            <person name="Wang Z."/>
            <person name="Zhang L."/>
            <person name="Hao G."/>
            <person name="Liu J."/>
            <person name="Yang Y."/>
        </authorList>
    </citation>
    <scope>NUCLEOTIDE SEQUENCE [LARGE SCALE GENOMIC DNA]</scope>
    <source>
        <strain evidence="2">Cfa_2016G</strain>
        <tissue evidence="2">Leaf</tissue>
    </source>
</reference>
<keyword evidence="3" id="KW-1185">Reference proteome</keyword>
<dbReference type="AlphaFoldDB" id="A0A5N6RYM5"/>
<gene>
    <name evidence="2" type="ORF">FH972_020761</name>
</gene>
<dbReference type="EMBL" id="CM017328">
    <property type="protein sequence ID" value="KAE8126004.1"/>
    <property type="molecule type" value="Genomic_DNA"/>
</dbReference>
<protein>
    <submittedName>
        <fullName evidence="2">Uncharacterized protein</fullName>
    </submittedName>
</protein>
<evidence type="ECO:0000313" key="2">
    <source>
        <dbReference type="EMBL" id="KAE8126004.1"/>
    </source>
</evidence>
<feature type="region of interest" description="Disordered" evidence="1">
    <location>
        <begin position="1"/>
        <end position="20"/>
    </location>
</feature>
<name>A0A5N6RYM5_9ROSI</name>